<evidence type="ECO:0000313" key="3">
    <source>
        <dbReference type="Proteomes" id="UP000617340"/>
    </source>
</evidence>
<name>A0A834J5J2_VESGE</name>
<keyword evidence="1" id="KW-1133">Transmembrane helix</keyword>
<dbReference type="EMBL" id="JACSDZ010000022">
    <property type="protein sequence ID" value="KAF7380982.1"/>
    <property type="molecule type" value="Genomic_DNA"/>
</dbReference>
<comment type="caution">
    <text evidence="2">The sequence shown here is derived from an EMBL/GenBank/DDBJ whole genome shotgun (WGS) entry which is preliminary data.</text>
</comment>
<keyword evidence="1" id="KW-0812">Transmembrane</keyword>
<reference evidence="2" key="1">
    <citation type="journal article" date="2020" name="G3 (Bethesda)">
        <title>High-Quality Assemblies for Three Invasive Social Wasps from the &lt;i&gt;Vespula&lt;/i&gt; Genus.</title>
        <authorList>
            <person name="Harrop T.W.R."/>
            <person name="Guhlin J."/>
            <person name="McLaughlin G.M."/>
            <person name="Permina E."/>
            <person name="Stockwell P."/>
            <person name="Gilligan J."/>
            <person name="Le Lec M.F."/>
            <person name="Gruber M.A.M."/>
            <person name="Quinn O."/>
            <person name="Lovegrove M."/>
            <person name="Duncan E.J."/>
            <person name="Remnant E.J."/>
            <person name="Van Eeckhoven J."/>
            <person name="Graham B."/>
            <person name="Knapp R.A."/>
            <person name="Langford K.W."/>
            <person name="Kronenberg Z."/>
            <person name="Press M.O."/>
            <person name="Eacker S.M."/>
            <person name="Wilson-Rankin E.E."/>
            <person name="Purcell J."/>
            <person name="Lester P.J."/>
            <person name="Dearden P.K."/>
        </authorList>
    </citation>
    <scope>NUCLEOTIDE SEQUENCE</scope>
    <source>
        <strain evidence="2">Linc-1</strain>
    </source>
</reference>
<organism evidence="2 3">
    <name type="scientific">Vespula germanica</name>
    <name type="common">German yellow jacket</name>
    <name type="synonym">Paravespula germanica</name>
    <dbReference type="NCBI Taxonomy" id="30212"/>
    <lineage>
        <taxon>Eukaryota</taxon>
        <taxon>Metazoa</taxon>
        <taxon>Ecdysozoa</taxon>
        <taxon>Arthropoda</taxon>
        <taxon>Hexapoda</taxon>
        <taxon>Insecta</taxon>
        <taxon>Pterygota</taxon>
        <taxon>Neoptera</taxon>
        <taxon>Endopterygota</taxon>
        <taxon>Hymenoptera</taxon>
        <taxon>Apocrita</taxon>
        <taxon>Aculeata</taxon>
        <taxon>Vespoidea</taxon>
        <taxon>Vespidae</taxon>
        <taxon>Vespinae</taxon>
        <taxon>Vespula</taxon>
    </lineage>
</organism>
<evidence type="ECO:0000313" key="2">
    <source>
        <dbReference type="EMBL" id="KAF7380982.1"/>
    </source>
</evidence>
<gene>
    <name evidence="2" type="ORF">HZH68_015857</name>
</gene>
<sequence length="76" mass="8816">MLEFLIRIKESGKAEHFNGRAIYRIAIRRRLTIYLSIYLSIYLFIYLSLSAKIMLNHSTITELVSPTEVGSCSSFR</sequence>
<proteinExistence type="predicted"/>
<keyword evidence="3" id="KW-1185">Reference proteome</keyword>
<protein>
    <submittedName>
        <fullName evidence="2">Uncharacterized protein</fullName>
    </submittedName>
</protein>
<dbReference type="AlphaFoldDB" id="A0A834J5J2"/>
<evidence type="ECO:0000256" key="1">
    <source>
        <dbReference type="SAM" id="Phobius"/>
    </source>
</evidence>
<dbReference type="Proteomes" id="UP000617340">
    <property type="component" value="Unassembled WGS sequence"/>
</dbReference>
<accession>A0A834J5J2</accession>
<feature type="transmembrane region" description="Helical" evidence="1">
    <location>
        <begin position="31"/>
        <end position="49"/>
    </location>
</feature>
<keyword evidence="1" id="KW-0472">Membrane</keyword>